<sequence length="483" mass="52725" precursor="true">MNARRTDVLILGGGVAGLATALACADLGRKVTLLEARKKLGGRAASWTDRTSGQELDHCQHVVMGCCTNFLDFAERVQIAREFSREERLHFLSPEGIRSDFAATPLVPAPLHLATSFLGLKYLSWSDRIAVARAVLDLARDGVRDDADNQSMGAWLRAKQQSPLAIERFWQVVLVSALGESLERSSLASARKVFVDGLLGHPRAGDVLIPKVPLRFLFDVRAPIELASKGVTFERGTTVRSIEGSSAGVERVIVERGQSGQLHAIDCSATNVVLAAPWHLAASLLCQPLQQLLPQVVEMASVPSSAISGVHLWFDQPITPLRHAVLVGRLSQWLFAPNFASVMPEPPPADEHYYQVVISASRSLVGRAREAVIEEVRADLAAVFPRSRAAKLLRWQLVSEQDAVFSVLPGLAAKRPTQLTRVPGLFLAGDWTRTEWPATLEGAVRSGYLAAEAIERSRGSVLSLLRPDLPKNWLARTLLHVRS</sequence>
<gene>
    <name evidence="5" type="ordered locus">Psta_0879</name>
</gene>
<feature type="binding site" evidence="3">
    <location>
        <begin position="35"/>
        <end position="36"/>
    </location>
    <ligand>
        <name>FAD</name>
        <dbReference type="ChEBI" id="CHEBI:57692"/>
    </ligand>
</feature>
<accession>D2R768</accession>
<dbReference type="GO" id="GO:0016491">
    <property type="term" value="F:oxidoreductase activity"/>
    <property type="evidence" value="ECO:0007669"/>
    <property type="project" value="UniProtKB-KW"/>
</dbReference>
<dbReference type="InterPro" id="IPR002937">
    <property type="entry name" value="Amino_oxidase"/>
</dbReference>
<dbReference type="EMBL" id="CP001848">
    <property type="protein sequence ID" value="ADB15564.1"/>
    <property type="molecule type" value="Genomic_DNA"/>
</dbReference>
<evidence type="ECO:0000313" key="5">
    <source>
        <dbReference type="EMBL" id="ADB15564.1"/>
    </source>
</evidence>
<dbReference type="InterPro" id="IPR017830">
    <property type="entry name" value="SQase_HpnE"/>
</dbReference>
<organism evidence="5 6">
    <name type="scientific">Pirellula staleyi (strain ATCC 27377 / DSM 6068 / ICPB 4128)</name>
    <name type="common">Pirella staleyi</name>
    <dbReference type="NCBI Taxonomy" id="530564"/>
    <lineage>
        <taxon>Bacteria</taxon>
        <taxon>Pseudomonadati</taxon>
        <taxon>Planctomycetota</taxon>
        <taxon>Planctomycetia</taxon>
        <taxon>Pirellulales</taxon>
        <taxon>Pirellulaceae</taxon>
        <taxon>Pirellula</taxon>
    </lineage>
</organism>
<evidence type="ECO:0000256" key="1">
    <source>
        <dbReference type="ARBA" id="ARBA00001974"/>
    </source>
</evidence>
<proteinExistence type="predicted"/>
<dbReference type="KEGG" id="psl:Psta_0879"/>
<dbReference type="AlphaFoldDB" id="D2R768"/>
<dbReference type="PANTHER" id="PTHR42923:SF47">
    <property type="entry name" value="BLR3003 PROTEIN"/>
    <property type="match status" value="1"/>
</dbReference>
<dbReference type="Proteomes" id="UP000001887">
    <property type="component" value="Chromosome"/>
</dbReference>
<dbReference type="HOGENOM" id="CLU_022687_2_0_0"/>
<keyword evidence="6" id="KW-1185">Reference proteome</keyword>
<dbReference type="Gene3D" id="3.50.50.60">
    <property type="entry name" value="FAD/NAD(P)-binding domain"/>
    <property type="match status" value="1"/>
</dbReference>
<dbReference type="SUPFAM" id="SSF51905">
    <property type="entry name" value="FAD/NAD(P)-binding domain"/>
    <property type="match status" value="1"/>
</dbReference>
<reference evidence="5 6" key="1">
    <citation type="journal article" date="2009" name="Stand. Genomic Sci.">
        <title>Complete genome sequence of Pirellula staleyi type strain (ATCC 27377).</title>
        <authorList>
            <person name="Clum A."/>
            <person name="Tindall B.J."/>
            <person name="Sikorski J."/>
            <person name="Ivanova N."/>
            <person name="Mavrommatis K."/>
            <person name="Lucas S."/>
            <person name="Glavina del Rio T."/>
            <person name="Nolan M."/>
            <person name="Chen F."/>
            <person name="Tice H."/>
            <person name="Pitluck S."/>
            <person name="Cheng J.F."/>
            <person name="Chertkov O."/>
            <person name="Brettin T."/>
            <person name="Han C."/>
            <person name="Detter J.C."/>
            <person name="Kuske C."/>
            <person name="Bruce D."/>
            <person name="Goodwin L."/>
            <person name="Ovchinikova G."/>
            <person name="Pati A."/>
            <person name="Mikhailova N."/>
            <person name="Chen A."/>
            <person name="Palaniappan K."/>
            <person name="Land M."/>
            <person name="Hauser L."/>
            <person name="Chang Y.J."/>
            <person name="Jeffries C.D."/>
            <person name="Chain P."/>
            <person name="Rohde M."/>
            <person name="Goker M."/>
            <person name="Bristow J."/>
            <person name="Eisen J.A."/>
            <person name="Markowitz V."/>
            <person name="Hugenholtz P."/>
            <person name="Kyrpides N.C."/>
            <person name="Klenk H.P."/>
            <person name="Lapidus A."/>
        </authorList>
    </citation>
    <scope>NUCLEOTIDE SEQUENCE [LARGE SCALE GENOMIC DNA]</scope>
    <source>
        <strain evidence="6">ATCC 27377 / DSM 6068 / ICPB 4128</strain>
    </source>
</reference>
<dbReference type="OrthoDB" id="9814556at2"/>
<evidence type="ECO:0000313" key="6">
    <source>
        <dbReference type="Proteomes" id="UP000001887"/>
    </source>
</evidence>
<dbReference type="PANTHER" id="PTHR42923">
    <property type="entry name" value="PROTOPORPHYRINOGEN OXIDASE"/>
    <property type="match status" value="1"/>
</dbReference>
<protein>
    <submittedName>
        <fullName evidence="5">Squalene-associated FAD-dependent desaturase</fullName>
    </submittedName>
</protein>
<dbReference type="PROSITE" id="PS51257">
    <property type="entry name" value="PROKAR_LIPOPROTEIN"/>
    <property type="match status" value="1"/>
</dbReference>
<dbReference type="InterPro" id="IPR001613">
    <property type="entry name" value="Flavin_amine_oxidase"/>
</dbReference>
<evidence type="ECO:0000256" key="2">
    <source>
        <dbReference type="ARBA" id="ARBA00023002"/>
    </source>
</evidence>
<dbReference type="STRING" id="530564.Psta_0879"/>
<comment type="cofactor">
    <cofactor evidence="1">
        <name>FAD</name>
        <dbReference type="ChEBI" id="CHEBI:57692"/>
    </cofactor>
</comment>
<dbReference type="NCBIfam" id="TIGR03467">
    <property type="entry name" value="HpnE"/>
    <property type="match status" value="1"/>
</dbReference>
<dbReference type="eggNOG" id="COG3349">
    <property type="taxonomic scope" value="Bacteria"/>
</dbReference>
<dbReference type="InterPro" id="IPR036188">
    <property type="entry name" value="FAD/NAD-bd_sf"/>
</dbReference>
<dbReference type="PRINTS" id="PR00757">
    <property type="entry name" value="AMINEOXDASEF"/>
</dbReference>
<dbReference type="Pfam" id="PF01593">
    <property type="entry name" value="Amino_oxidase"/>
    <property type="match status" value="1"/>
</dbReference>
<dbReference type="InterPro" id="IPR050464">
    <property type="entry name" value="Zeta_carotene_desat/Oxidored"/>
</dbReference>
<keyword evidence="2" id="KW-0560">Oxidoreductase</keyword>
<dbReference type="eggNOG" id="COG1233">
    <property type="taxonomic scope" value="Bacteria"/>
</dbReference>
<evidence type="ECO:0000256" key="3">
    <source>
        <dbReference type="PIRSR" id="PIRSR601613-1"/>
    </source>
</evidence>
<name>D2R768_PIRSD</name>
<feature type="domain" description="Amine oxidase" evidence="4">
    <location>
        <begin position="15"/>
        <end position="454"/>
    </location>
</feature>
<evidence type="ECO:0000259" key="4">
    <source>
        <dbReference type="Pfam" id="PF01593"/>
    </source>
</evidence>